<reference evidence="2" key="1">
    <citation type="submission" date="2011-07" db="EMBL/GenBank/DDBJ databases">
        <title>Divergent evolution of antigenic variation in African trypanosomes.</title>
        <authorList>
            <person name="Jackson A.P."/>
            <person name="Berry A."/>
            <person name="Allison H.C."/>
            <person name="Burton P."/>
            <person name="Anderson J."/>
            <person name="Aslett M."/>
            <person name="Brown R."/>
            <person name="Corton N."/>
            <person name="Harris D."/>
            <person name="Hauser H."/>
            <person name="Gamble J."/>
            <person name="Gilderthorp R."/>
            <person name="McQuillan J."/>
            <person name="Quail M.A."/>
            <person name="Sanders M."/>
            <person name="Van Tonder A."/>
            <person name="Ginger M.L."/>
            <person name="Donelson J.E."/>
            <person name="Field M.C."/>
            <person name="Barry J.D."/>
            <person name="Berriman M."/>
            <person name="Hertz-Fowler C."/>
        </authorList>
    </citation>
    <scope>NUCLEOTIDE SEQUENCE [LARGE SCALE GENOMIC DNA]</scope>
    <source>
        <strain evidence="2">IL3000</strain>
    </source>
</reference>
<dbReference type="EMBL" id="CAEQ01002635">
    <property type="protein sequence ID" value="CCD17230.1"/>
    <property type="molecule type" value="Genomic_DNA"/>
</dbReference>
<reference evidence="1 2" key="2">
    <citation type="journal article" date="2012" name="Proc. Natl. Acad. Sci. U.S.A.">
        <title>Antigenic diversity is generated by distinct evolutionary mechanisms in African trypanosome species.</title>
        <authorList>
            <person name="Jackson A.P."/>
            <person name="Berry A."/>
            <person name="Aslett M."/>
            <person name="Allison H.C."/>
            <person name="Burton P."/>
            <person name="Vavrova-Anderson J."/>
            <person name="Brown R."/>
            <person name="Browne H."/>
            <person name="Corton N."/>
            <person name="Hauser H."/>
            <person name="Gamble J."/>
            <person name="Gilderthorp R."/>
            <person name="Marcello L."/>
            <person name="McQuillan J."/>
            <person name="Otto T.D."/>
            <person name="Quail M.A."/>
            <person name="Sanders M.J."/>
            <person name="van Tonder A."/>
            <person name="Ginger M.L."/>
            <person name="Field M.C."/>
            <person name="Barry J.D."/>
            <person name="Hertz-Fowler C."/>
            <person name="Berriman M."/>
        </authorList>
    </citation>
    <scope>NUCLEOTIDE SEQUENCE [LARGE SCALE GENOMIC DNA]</scope>
    <source>
        <strain evidence="1 2">IL3000</strain>
    </source>
</reference>
<dbReference type="Proteomes" id="UP000000702">
    <property type="component" value="Unassembled WGS sequence"/>
</dbReference>
<comment type="caution">
    <text evidence="1">The sequence shown here is derived from an EMBL/GenBank/DDBJ whole genome shotgun (WGS) entry which is preliminary data.</text>
</comment>
<evidence type="ECO:0000313" key="1">
    <source>
        <dbReference type="EMBL" id="CCD17230.1"/>
    </source>
</evidence>
<sequence length="129" mass="15201">MLPPVPYPVETRRCVHGSRICEKEEQKKESEREKTIEEFKEGKQQIKWAPGVSLYLFSSSFPTSVCSSLFILSPRATDQQSEEKLTPIQTSSQTNKDYYYYYYSLTIKKKSSGVIWKRRKRKKKTMMNN</sequence>
<gene>
    <name evidence="1" type="ORF">TCIL3000_0_20660</name>
</gene>
<evidence type="ECO:0000313" key="2">
    <source>
        <dbReference type="Proteomes" id="UP000000702"/>
    </source>
</evidence>
<accession>F9WIT2</accession>
<name>F9WIT2_TRYCI</name>
<proteinExistence type="predicted"/>
<keyword evidence="2" id="KW-1185">Reference proteome</keyword>
<protein>
    <submittedName>
        <fullName evidence="1">Uncharacterized protein</fullName>
    </submittedName>
</protein>
<dbReference type="AlphaFoldDB" id="F9WIT2"/>
<organism evidence="1 2">
    <name type="scientific">Trypanosoma congolense (strain IL3000)</name>
    <dbReference type="NCBI Taxonomy" id="1068625"/>
    <lineage>
        <taxon>Eukaryota</taxon>
        <taxon>Discoba</taxon>
        <taxon>Euglenozoa</taxon>
        <taxon>Kinetoplastea</taxon>
        <taxon>Metakinetoplastina</taxon>
        <taxon>Trypanosomatida</taxon>
        <taxon>Trypanosomatidae</taxon>
        <taxon>Trypanosoma</taxon>
        <taxon>Nannomonas</taxon>
    </lineage>
</organism>